<keyword evidence="7 12" id="KW-0949">S-adenosyl-L-methionine</keyword>
<dbReference type="GO" id="GO:0030488">
    <property type="term" value="P:tRNA methylation"/>
    <property type="evidence" value="ECO:0007669"/>
    <property type="project" value="UniProtKB-UniRule"/>
</dbReference>
<dbReference type="GO" id="GO:0000049">
    <property type="term" value="F:tRNA binding"/>
    <property type="evidence" value="ECO:0007669"/>
    <property type="project" value="UniProtKB-UniRule"/>
</dbReference>
<evidence type="ECO:0000256" key="5">
    <source>
        <dbReference type="ARBA" id="ARBA00022603"/>
    </source>
</evidence>
<keyword evidence="4 12" id="KW-0698">rRNA processing</keyword>
<evidence type="ECO:0000256" key="9">
    <source>
        <dbReference type="ARBA" id="ARBA00022723"/>
    </source>
</evidence>
<dbReference type="InterPro" id="IPR040072">
    <property type="entry name" value="Methyltransferase_A"/>
</dbReference>
<dbReference type="PANTHER" id="PTHR30544:SF5">
    <property type="entry name" value="RADICAL SAM CORE DOMAIN-CONTAINING PROTEIN"/>
    <property type="match status" value="1"/>
</dbReference>
<comment type="caution">
    <text evidence="14">The sequence shown here is derived from an EMBL/GenBank/DDBJ whole genome shotgun (WGS) entry which is preliminary data.</text>
</comment>
<dbReference type="CDD" id="cd01335">
    <property type="entry name" value="Radical_SAM"/>
    <property type="match status" value="1"/>
</dbReference>
<comment type="function">
    <text evidence="12">Specifically methylates position 2 of adenine 2503 in 23S rRNA and position 2 of adenine 37 in tRNAs.</text>
</comment>
<keyword evidence="8 12" id="KW-0819">tRNA processing</keyword>
<accession>A0A1G2PMN3</accession>
<keyword evidence="2 12" id="KW-0004">4Fe-4S</keyword>
<dbReference type="InterPro" id="IPR013785">
    <property type="entry name" value="Aldolase_TIM"/>
</dbReference>
<evidence type="ECO:0000256" key="12">
    <source>
        <dbReference type="HAMAP-Rule" id="MF_01849"/>
    </source>
</evidence>
<evidence type="ECO:0000256" key="2">
    <source>
        <dbReference type="ARBA" id="ARBA00022485"/>
    </source>
</evidence>
<dbReference type="Pfam" id="PF04055">
    <property type="entry name" value="Radical_SAM"/>
    <property type="match status" value="1"/>
</dbReference>
<evidence type="ECO:0000313" key="15">
    <source>
        <dbReference type="Proteomes" id="UP000178646"/>
    </source>
</evidence>
<dbReference type="GO" id="GO:0051539">
    <property type="term" value="F:4 iron, 4 sulfur cluster binding"/>
    <property type="evidence" value="ECO:0007669"/>
    <property type="project" value="UniProtKB-UniRule"/>
</dbReference>
<organism evidence="14 15">
    <name type="scientific">Candidatus Terrybacteria bacterium RIFCSPHIGHO2_02_41_19</name>
    <dbReference type="NCBI Taxonomy" id="1802364"/>
    <lineage>
        <taxon>Bacteria</taxon>
        <taxon>Candidatus Terryibacteriota</taxon>
    </lineage>
</organism>
<dbReference type="GO" id="GO:0002935">
    <property type="term" value="F:tRNA (adenine(37)-C2)-methyltransferase activity"/>
    <property type="evidence" value="ECO:0007669"/>
    <property type="project" value="UniProtKB-UniRule"/>
</dbReference>
<dbReference type="GO" id="GO:0005737">
    <property type="term" value="C:cytoplasm"/>
    <property type="evidence" value="ECO:0007669"/>
    <property type="project" value="UniProtKB-SubCell"/>
</dbReference>
<keyword evidence="6 12" id="KW-0808">Transferase</keyword>
<dbReference type="GO" id="GO:0070475">
    <property type="term" value="P:rRNA base methylation"/>
    <property type="evidence" value="ECO:0007669"/>
    <property type="project" value="UniProtKB-UniRule"/>
</dbReference>
<keyword evidence="5 12" id="KW-0489">Methyltransferase</keyword>
<feature type="binding site" evidence="12">
    <location>
        <position position="114"/>
    </location>
    <ligand>
        <name>[4Fe-4S] cluster</name>
        <dbReference type="ChEBI" id="CHEBI:49883"/>
        <note>4Fe-4S-S-AdoMet</note>
    </ligand>
</feature>
<dbReference type="HAMAP" id="MF_01849">
    <property type="entry name" value="RNA_methyltr_RlmN"/>
    <property type="match status" value="1"/>
</dbReference>
<keyword evidence="10 12" id="KW-0408">Iron</keyword>
<sequence length="362" mass="40974">MDIINLEKFLKDMGESGYRLKQIKKAVFVDLIKDWEEATTLSKKLREEIKKEFNILSWEVLNIIESKNKDSVKAIFKLKDGNIIETVLMKHLNTKEDDTKNGRNTVCVSSQAGCAINCEFCATGKMGLKRNLTGEEIIDQVLFFARHLRQWQGETLTLDVKVSPCHDRYEKVNNVVFMGMGEPFLNYDNTIQAIRILNDKDGFNLGIRHISVSTCGIIPGIEKFAEENLQVNLAISLHAADDETRTKLMPINKTYPLAELMKAVGDYIKKTNRKVMFEYLLIDGVNDQSEDAANLAKLMKNSLYHINLIKYHDTGSGLKPSPQAKRTQFFDALKKIGVSATFRVSFGEDILAACGQLARKIQ</sequence>
<feature type="domain" description="Radical SAM core" evidence="13">
    <location>
        <begin position="100"/>
        <end position="343"/>
    </location>
</feature>
<feature type="binding site" evidence="12">
    <location>
        <begin position="236"/>
        <end position="238"/>
    </location>
    <ligand>
        <name>S-adenosyl-L-methionine</name>
        <dbReference type="ChEBI" id="CHEBI:59789"/>
    </ligand>
</feature>
<dbReference type="SFLD" id="SFLDG01062">
    <property type="entry name" value="methyltransferase_(Class_A)"/>
    <property type="match status" value="1"/>
</dbReference>
<evidence type="ECO:0000256" key="7">
    <source>
        <dbReference type="ARBA" id="ARBA00022691"/>
    </source>
</evidence>
<gene>
    <name evidence="12" type="primary">rlmN</name>
    <name evidence="14" type="ORF">A2W59_00615</name>
</gene>
<comment type="catalytic activity">
    <reaction evidence="12">
        <text>adenosine(2503) in 23S rRNA + 2 reduced [2Fe-2S]-[ferredoxin] + 2 S-adenosyl-L-methionine = 2-methyladenosine(2503) in 23S rRNA + 5'-deoxyadenosine + L-methionine + 2 oxidized [2Fe-2S]-[ferredoxin] + S-adenosyl-L-homocysteine</text>
        <dbReference type="Rhea" id="RHEA:42916"/>
        <dbReference type="Rhea" id="RHEA-COMP:10000"/>
        <dbReference type="Rhea" id="RHEA-COMP:10001"/>
        <dbReference type="Rhea" id="RHEA-COMP:10152"/>
        <dbReference type="Rhea" id="RHEA-COMP:10282"/>
        <dbReference type="ChEBI" id="CHEBI:17319"/>
        <dbReference type="ChEBI" id="CHEBI:33737"/>
        <dbReference type="ChEBI" id="CHEBI:33738"/>
        <dbReference type="ChEBI" id="CHEBI:57844"/>
        <dbReference type="ChEBI" id="CHEBI:57856"/>
        <dbReference type="ChEBI" id="CHEBI:59789"/>
        <dbReference type="ChEBI" id="CHEBI:74411"/>
        <dbReference type="ChEBI" id="CHEBI:74497"/>
        <dbReference type="EC" id="2.1.1.192"/>
    </reaction>
</comment>
<evidence type="ECO:0000259" key="13">
    <source>
        <dbReference type="PROSITE" id="PS51918"/>
    </source>
</evidence>
<feature type="binding site" evidence="12">
    <location>
        <position position="312"/>
    </location>
    <ligand>
        <name>S-adenosyl-L-methionine</name>
        <dbReference type="ChEBI" id="CHEBI:59789"/>
    </ligand>
</feature>
<dbReference type="PANTHER" id="PTHR30544">
    <property type="entry name" value="23S RRNA METHYLTRANSFERASE"/>
    <property type="match status" value="1"/>
</dbReference>
<dbReference type="EC" id="2.1.1.192" evidence="12"/>
<evidence type="ECO:0000256" key="1">
    <source>
        <dbReference type="ARBA" id="ARBA00004496"/>
    </source>
</evidence>
<feature type="binding site" evidence="12">
    <location>
        <position position="121"/>
    </location>
    <ligand>
        <name>[4Fe-4S] cluster</name>
        <dbReference type="ChEBI" id="CHEBI:49883"/>
        <note>4Fe-4S-S-AdoMet</note>
    </ligand>
</feature>
<keyword evidence="11 12" id="KW-0411">Iron-sulfur</keyword>
<comment type="cofactor">
    <cofactor evidence="12">
        <name>[4Fe-4S] cluster</name>
        <dbReference type="ChEBI" id="CHEBI:49883"/>
    </cofactor>
    <text evidence="12">Binds 1 [4Fe-4S] cluster. The cluster is coordinated with 3 cysteines and an exchangeable S-adenosyl-L-methionine.</text>
</comment>
<dbReference type="InterPro" id="IPR027492">
    <property type="entry name" value="RNA_MTrfase_RlmN"/>
</dbReference>
<evidence type="ECO:0000313" key="14">
    <source>
        <dbReference type="EMBL" id="OHA49567.1"/>
    </source>
</evidence>
<keyword evidence="9 12" id="KW-0479">Metal-binding</keyword>
<dbReference type="FunFam" id="3.20.20.70:FF:000014">
    <property type="entry name" value="Probable dual-specificity RNA methyltransferase RlmN"/>
    <property type="match status" value="1"/>
</dbReference>
<dbReference type="PIRSF" id="PIRSF006004">
    <property type="entry name" value="CHP00048"/>
    <property type="match status" value="1"/>
</dbReference>
<evidence type="ECO:0000256" key="3">
    <source>
        <dbReference type="ARBA" id="ARBA00022490"/>
    </source>
</evidence>
<proteinExistence type="inferred from homology"/>
<comment type="miscellaneous">
    <text evidence="12">Reaction proceeds by a ping-pong mechanism involving intermediate methylation of a conserved cysteine residue.</text>
</comment>
<dbReference type="EMBL" id="MHSU01000031">
    <property type="protein sequence ID" value="OHA49567.1"/>
    <property type="molecule type" value="Genomic_DNA"/>
</dbReference>
<feature type="binding site" evidence="12">
    <location>
        <begin position="181"/>
        <end position="182"/>
    </location>
    <ligand>
        <name>S-adenosyl-L-methionine</name>
        <dbReference type="ChEBI" id="CHEBI:59789"/>
    </ligand>
</feature>
<dbReference type="GO" id="GO:0019843">
    <property type="term" value="F:rRNA binding"/>
    <property type="evidence" value="ECO:0007669"/>
    <property type="project" value="UniProtKB-UniRule"/>
</dbReference>
<comment type="catalytic activity">
    <reaction evidence="12">
        <text>adenosine(37) in tRNA + 2 reduced [2Fe-2S]-[ferredoxin] + 2 S-adenosyl-L-methionine = 2-methyladenosine(37) in tRNA + 5'-deoxyadenosine + L-methionine + 2 oxidized [2Fe-2S]-[ferredoxin] + S-adenosyl-L-homocysteine</text>
        <dbReference type="Rhea" id="RHEA:43332"/>
        <dbReference type="Rhea" id="RHEA-COMP:10000"/>
        <dbReference type="Rhea" id="RHEA-COMP:10001"/>
        <dbReference type="Rhea" id="RHEA-COMP:10162"/>
        <dbReference type="Rhea" id="RHEA-COMP:10485"/>
        <dbReference type="ChEBI" id="CHEBI:17319"/>
        <dbReference type="ChEBI" id="CHEBI:33737"/>
        <dbReference type="ChEBI" id="CHEBI:33738"/>
        <dbReference type="ChEBI" id="CHEBI:57844"/>
        <dbReference type="ChEBI" id="CHEBI:57856"/>
        <dbReference type="ChEBI" id="CHEBI:59789"/>
        <dbReference type="ChEBI" id="CHEBI:74411"/>
        <dbReference type="ChEBI" id="CHEBI:74497"/>
        <dbReference type="EC" id="2.1.1.192"/>
    </reaction>
</comment>
<dbReference type="Proteomes" id="UP000178646">
    <property type="component" value="Unassembled WGS sequence"/>
</dbReference>
<dbReference type="AlphaFoldDB" id="A0A1G2PMN3"/>
<dbReference type="Gene3D" id="1.10.150.530">
    <property type="match status" value="1"/>
</dbReference>
<dbReference type="InterPro" id="IPR004383">
    <property type="entry name" value="rRNA_lsu_MTrfase_RlmN/Cfr"/>
</dbReference>
<evidence type="ECO:0000256" key="8">
    <source>
        <dbReference type="ARBA" id="ARBA00022694"/>
    </source>
</evidence>
<evidence type="ECO:0000256" key="11">
    <source>
        <dbReference type="ARBA" id="ARBA00023014"/>
    </source>
</evidence>
<dbReference type="InterPro" id="IPR058240">
    <property type="entry name" value="rSAM_sf"/>
</dbReference>
<dbReference type="InterPro" id="IPR048641">
    <property type="entry name" value="RlmN_N"/>
</dbReference>
<evidence type="ECO:0000256" key="6">
    <source>
        <dbReference type="ARBA" id="ARBA00022679"/>
    </source>
</evidence>
<dbReference type="GO" id="GO:0070040">
    <property type="term" value="F:rRNA (adenine(2503)-C2-)-methyltransferase activity"/>
    <property type="evidence" value="ECO:0007669"/>
    <property type="project" value="UniProtKB-UniRule"/>
</dbReference>
<comment type="subcellular location">
    <subcellularLocation>
        <location evidence="1 12">Cytoplasm</location>
    </subcellularLocation>
</comment>
<dbReference type="GO" id="GO:0046872">
    <property type="term" value="F:metal ion binding"/>
    <property type="evidence" value="ECO:0007669"/>
    <property type="project" value="UniProtKB-KW"/>
</dbReference>
<comment type="similarity">
    <text evidence="12">Belongs to the radical SAM superfamily. RlmN family.</text>
</comment>
<dbReference type="NCBIfam" id="TIGR00048">
    <property type="entry name" value="rRNA_mod_RlmN"/>
    <property type="match status" value="1"/>
</dbReference>
<evidence type="ECO:0000256" key="10">
    <source>
        <dbReference type="ARBA" id="ARBA00023004"/>
    </source>
</evidence>
<feature type="active site" description="Proton acceptor" evidence="12">
    <location>
        <position position="85"/>
    </location>
</feature>
<dbReference type="SFLD" id="SFLDS00029">
    <property type="entry name" value="Radical_SAM"/>
    <property type="match status" value="1"/>
</dbReference>
<dbReference type="SFLD" id="SFLDF00275">
    <property type="entry name" value="adenosine_C2_methyltransferase"/>
    <property type="match status" value="1"/>
</dbReference>
<keyword evidence="12" id="KW-1015">Disulfide bond</keyword>
<dbReference type="InterPro" id="IPR007197">
    <property type="entry name" value="rSAM"/>
</dbReference>
<dbReference type="Pfam" id="PF21016">
    <property type="entry name" value="RlmN_N"/>
    <property type="match status" value="1"/>
</dbReference>
<keyword evidence="3 12" id="KW-0963">Cytoplasm</keyword>
<dbReference type="SUPFAM" id="SSF102114">
    <property type="entry name" value="Radical SAM enzymes"/>
    <property type="match status" value="1"/>
</dbReference>
<protein>
    <recommendedName>
        <fullName evidence="12">Probable dual-specificity RNA methyltransferase RlmN</fullName>
        <ecNumber evidence="12">2.1.1.192</ecNumber>
    </recommendedName>
    <alternativeName>
        <fullName evidence="12">23S rRNA (adenine(2503)-C(2))-methyltransferase</fullName>
    </alternativeName>
    <alternativeName>
        <fullName evidence="12">23S rRNA m2A2503 methyltransferase</fullName>
    </alternativeName>
    <alternativeName>
        <fullName evidence="12">Ribosomal RNA large subunit methyltransferase N</fullName>
    </alternativeName>
    <alternativeName>
        <fullName evidence="12">tRNA (adenine(37)-C(2))-methyltransferase</fullName>
    </alternativeName>
    <alternativeName>
        <fullName evidence="12">tRNA m2A37 methyltransferase</fullName>
    </alternativeName>
</protein>
<dbReference type="Gene3D" id="3.20.20.70">
    <property type="entry name" value="Aldolase class I"/>
    <property type="match status" value="1"/>
</dbReference>
<comment type="caution">
    <text evidence="12">Lacks conserved residue(s) required for the propagation of feature annotation.</text>
</comment>
<name>A0A1G2PMN3_9BACT</name>
<feature type="binding site" evidence="12">
    <location>
        <position position="213"/>
    </location>
    <ligand>
        <name>S-adenosyl-L-methionine</name>
        <dbReference type="ChEBI" id="CHEBI:59789"/>
    </ligand>
</feature>
<dbReference type="PROSITE" id="PS51918">
    <property type="entry name" value="RADICAL_SAM"/>
    <property type="match status" value="1"/>
</dbReference>
<evidence type="ECO:0000256" key="4">
    <source>
        <dbReference type="ARBA" id="ARBA00022552"/>
    </source>
</evidence>
<feature type="active site" description="S-methylcysteine intermediate" evidence="12">
    <location>
        <position position="354"/>
    </location>
</feature>
<feature type="binding site" evidence="12">
    <location>
        <position position="118"/>
    </location>
    <ligand>
        <name>[4Fe-4S] cluster</name>
        <dbReference type="ChEBI" id="CHEBI:49883"/>
        <note>4Fe-4S-S-AdoMet</note>
    </ligand>
</feature>
<reference evidence="14 15" key="1">
    <citation type="journal article" date="2016" name="Nat. Commun.">
        <title>Thousands of microbial genomes shed light on interconnected biogeochemical processes in an aquifer system.</title>
        <authorList>
            <person name="Anantharaman K."/>
            <person name="Brown C.T."/>
            <person name="Hug L.A."/>
            <person name="Sharon I."/>
            <person name="Castelle C.J."/>
            <person name="Probst A.J."/>
            <person name="Thomas B.C."/>
            <person name="Singh A."/>
            <person name="Wilkins M.J."/>
            <person name="Karaoz U."/>
            <person name="Brodie E.L."/>
            <person name="Williams K.H."/>
            <person name="Hubbard S.S."/>
            <person name="Banfield J.F."/>
        </authorList>
    </citation>
    <scope>NUCLEOTIDE SEQUENCE [LARGE SCALE GENOMIC DNA]</scope>
</reference>